<evidence type="ECO:0000313" key="2">
    <source>
        <dbReference type="Proteomes" id="UP001165101"/>
    </source>
</evidence>
<name>A0ACB5TQX6_CANBO</name>
<evidence type="ECO:0000313" key="1">
    <source>
        <dbReference type="EMBL" id="GME93044.1"/>
    </source>
</evidence>
<gene>
    <name evidence="1" type="ORF">Cboi01_000298600</name>
</gene>
<protein>
    <submittedName>
        <fullName evidence="1">Unnamed protein product</fullName>
    </submittedName>
</protein>
<proteinExistence type="predicted"/>
<organism evidence="1 2">
    <name type="scientific">Candida boidinii</name>
    <name type="common">Yeast</name>
    <dbReference type="NCBI Taxonomy" id="5477"/>
    <lineage>
        <taxon>Eukaryota</taxon>
        <taxon>Fungi</taxon>
        <taxon>Dikarya</taxon>
        <taxon>Ascomycota</taxon>
        <taxon>Saccharomycotina</taxon>
        <taxon>Pichiomycetes</taxon>
        <taxon>Pichiales</taxon>
        <taxon>Pichiaceae</taxon>
        <taxon>Ogataea</taxon>
        <taxon>Ogataea/Candida clade</taxon>
    </lineage>
</organism>
<accession>A0ACB5TQX6</accession>
<sequence>MQQQQQQQPLYGQPGLQQQQQQQQQQYHQNTNYTLPGIMQYLQSQFTIVEKNRMMNDLEKSSLKLKIIELESERNSLKTLNEKLYIKIQELEDKLLKYDDDDEEDDDEEKKRKLKIKHGDDIENDINNLKLDTIDVSKLMHARNFLKNSTDEILYLLKSPNLEVLDPLKLSREEQMFISSDELAMQQQQQQQQIQFQQQQIQQQQQQLEQQQQQQQQQQAHNSANSSESADSNIVHEKNGDEYVNVPISLASAFSPKRPGKNDKEINISHVSENDQIDLSSDAETIIEDDNSNEGENKNTISKSISNSISKPISILKKTSKPCTIEEIKTSIPSSDGLVINHKLYVTENKSLKIWLSLNDKNSNTKEDLREIKLSGNYEEISYITANKEFVFLIADKTSILVYLIEDIINAKDKIIENPLIDYFFDSDDTIKCIDVNEHNKILITLESSVELLQVIHRRKVISISSTGLSNTDNKVLAARFISGINGYDMVMMTSSSVVLQSLNESFTLGHQPGDLSSSSANPDETGSTNETNQVIMLPKFSKYLITSKFLILSLLHGLFVIKFKDSNSFFHVPITSDLDVESLGCCYDDDSNFYVVYENKSTQVFKVTTADTPLLLSTIEPSSVTPNWNTVGHLINTGNGLVLVEGFDSNIKFRSI</sequence>
<dbReference type="Proteomes" id="UP001165101">
    <property type="component" value="Unassembled WGS sequence"/>
</dbReference>
<dbReference type="EMBL" id="BSXV01001496">
    <property type="protein sequence ID" value="GME93044.1"/>
    <property type="molecule type" value="Genomic_DNA"/>
</dbReference>
<keyword evidence="2" id="KW-1185">Reference proteome</keyword>
<comment type="caution">
    <text evidence="1">The sequence shown here is derived from an EMBL/GenBank/DDBJ whole genome shotgun (WGS) entry which is preliminary data.</text>
</comment>
<reference evidence="1" key="1">
    <citation type="submission" date="2023-04" db="EMBL/GenBank/DDBJ databases">
        <title>Candida boidinii NBRC 1967.</title>
        <authorList>
            <person name="Ichikawa N."/>
            <person name="Sato H."/>
            <person name="Tonouchi N."/>
        </authorList>
    </citation>
    <scope>NUCLEOTIDE SEQUENCE</scope>
    <source>
        <strain evidence="1">NBRC 1967</strain>
    </source>
</reference>